<evidence type="ECO:0000313" key="1">
    <source>
        <dbReference type="EMBL" id="EGC45026.1"/>
    </source>
</evidence>
<name>F0UFX7_AJEC8</name>
<gene>
    <name evidence="1" type="ORF">HCEG_04241</name>
</gene>
<dbReference type="STRING" id="544711.F0UFX7"/>
<dbReference type="HOGENOM" id="CLU_2721641_0_0_1"/>
<protein>
    <submittedName>
        <fullName evidence="1">Uncharacterized protein</fullName>
    </submittedName>
</protein>
<sequence>MSSTYYLDMIIQFDLEAAAIELSFNEVIQKAVHELFLNADATALMELTDELKRKIINNSKIRELIECSKELT</sequence>
<dbReference type="VEuPathDB" id="FungiDB:I7I53_04204"/>
<dbReference type="Proteomes" id="UP000008142">
    <property type="component" value="Unassembled WGS sequence"/>
</dbReference>
<dbReference type="EMBL" id="DS990638">
    <property type="protein sequence ID" value="EGC45026.1"/>
    <property type="molecule type" value="Genomic_DNA"/>
</dbReference>
<dbReference type="OrthoDB" id="4188106at2759"/>
<reference evidence="2" key="1">
    <citation type="submission" date="2008-07" db="EMBL/GenBank/DDBJ databases">
        <title>Annotation of Ajellomyces capsulatus strain H88.</title>
        <authorList>
            <person name="Champion M."/>
            <person name="Cuomo C."/>
            <person name="Ma L.-J."/>
            <person name="Henn M.R."/>
            <person name="Sil A."/>
            <person name="Goldman B."/>
            <person name="Young S.K."/>
            <person name="Kodira C.D."/>
            <person name="Zeng Q."/>
            <person name="Koehrsen M."/>
            <person name="Alvarado L."/>
            <person name="Berlin A."/>
            <person name="Borenstein D."/>
            <person name="Chen Z."/>
            <person name="Engels R."/>
            <person name="Freedman E."/>
            <person name="Gellesch M."/>
            <person name="Goldberg J."/>
            <person name="Griggs A."/>
            <person name="Gujja S."/>
            <person name="Heiman D."/>
            <person name="Hepburn T."/>
            <person name="Howarth C."/>
            <person name="Jen D."/>
            <person name="Larson L."/>
            <person name="Lewis B."/>
            <person name="Mehta T."/>
            <person name="Park D."/>
            <person name="Pearson M."/>
            <person name="Roberts A."/>
            <person name="Saif S."/>
            <person name="Shea T."/>
            <person name="Shenoy N."/>
            <person name="Sisk P."/>
            <person name="Stolte C."/>
            <person name="Sykes S."/>
            <person name="Walk T."/>
            <person name="White J."/>
            <person name="Yandava C."/>
            <person name="Klein B."/>
            <person name="McEwen J.G."/>
            <person name="Puccia R."/>
            <person name="Goldman G.H."/>
            <person name="Felipe M.S."/>
            <person name="Nino-Vega G."/>
            <person name="San-Blas G."/>
            <person name="Taylor J."/>
            <person name="Mendoza L."/>
            <person name="Galagan J."/>
            <person name="Nusbaum C."/>
            <person name="Birren B."/>
        </authorList>
    </citation>
    <scope>NUCLEOTIDE SEQUENCE [LARGE SCALE GENOMIC DNA]</scope>
    <source>
        <strain evidence="2">H88</strain>
    </source>
</reference>
<proteinExistence type="predicted"/>
<accession>F0UFX7</accession>
<dbReference type="AlphaFoldDB" id="F0UFX7"/>
<evidence type="ECO:0000313" key="2">
    <source>
        <dbReference type="Proteomes" id="UP000008142"/>
    </source>
</evidence>
<organism evidence="2">
    <name type="scientific">Ajellomyces capsulatus (strain H88)</name>
    <name type="common">Darling's disease fungus</name>
    <name type="synonym">Histoplasma capsulatum</name>
    <dbReference type="NCBI Taxonomy" id="544711"/>
    <lineage>
        <taxon>Eukaryota</taxon>
        <taxon>Fungi</taxon>
        <taxon>Dikarya</taxon>
        <taxon>Ascomycota</taxon>
        <taxon>Pezizomycotina</taxon>
        <taxon>Eurotiomycetes</taxon>
        <taxon>Eurotiomycetidae</taxon>
        <taxon>Onygenales</taxon>
        <taxon>Ajellomycetaceae</taxon>
        <taxon>Histoplasma</taxon>
    </lineage>
</organism>